<protein>
    <submittedName>
        <fullName evidence="2">Uncharacterized protein</fullName>
    </submittedName>
</protein>
<dbReference type="Proteomes" id="UP000503447">
    <property type="component" value="Chromosome"/>
</dbReference>
<dbReference type="InterPro" id="IPR014795">
    <property type="entry name" value="TacA_1-like"/>
</dbReference>
<keyword evidence="3" id="KW-1185">Reference proteome</keyword>
<gene>
    <name evidence="2" type="ORF">FTUN_4397</name>
</gene>
<reference evidence="3" key="1">
    <citation type="submission" date="2020-05" db="EMBL/GenBank/DDBJ databases">
        <title>Frigoriglobus tundricola gen. nov., sp. nov., a psychrotolerant cellulolytic planctomycete of the family Gemmataceae with two divergent copies of 16S rRNA gene.</title>
        <authorList>
            <person name="Kulichevskaya I.S."/>
            <person name="Ivanova A.A."/>
            <person name="Naumoff D.G."/>
            <person name="Beletsky A.V."/>
            <person name="Rijpstra W.I.C."/>
            <person name="Sinninghe Damste J.S."/>
            <person name="Mardanov A.V."/>
            <person name="Ravin N.V."/>
            <person name="Dedysh S.N."/>
        </authorList>
    </citation>
    <scope>NUCLEOTIDE SEQUENCE [LARGE SCALE GENOMIC DNA]</scope>
    <source>
        <strain evidence="3">PL17</strain>
    </source>
</reference>
<organism evidence="2 3">
    <name type="scientific">Frigoriglobus tundricola</name>
    <dbReference type="NCBI Taxonomy" id="2774151"/>
    <lineage>
        <taxon>Bacteria</taxon>
        <taxon>Pseudomonadati</taxon>
        <taxon>Planctomycetota</taxon>
        <taxon>Planctomycetia</taxon>
        <taxon>Gemmatales</taxon>
        <taxon>Gemmataceae</taxon>
        <taxon>Frigoriglobus</taxon>
    </lineage>
</organism>
<proteinExistence type="predicted"/>
<sequence>MGNEQMLTTVPEVRVTDNKARLTLPKGFANSTVLVEVVSDVEIIVRKAKVVPLSEDEELPPLPHVQPLSDADRDLFLAVLDNPPPPNAALRKLMSKKQAKPAT</sequence>
<dbReference type="Gene3D" id="1.20.5.780">
    <property type="entry name" value="Single helix bin"/>
    <property type="match status" value="1"/>
</dbReference>
<dbReference type="AlphaFoldDB" id="A0A6M5YRX6"/>
<evidence type="ECO:0000256" key="1">
    <source>
        <dbReference type="ARBA" id="ARBA00022649"/>
    </source>
</evidence>
<evidence type="ECO:0000313" key="2">
    <source>
        <dbReference type="EMBL" id="QJW96837.1"/>
    </source>
</evidence>
<dbReference type="RefSeq" id="WP_227254969.1">
    <property type="nucleotide sequence ID" value="NZ_CP053452.2"/>
</dbReference>
<dbReference type="KEGG" id="ftj:FTUN_4397"/>
<evidence type="ECO:0000313" key="3">
    <source>
        <dbReference type="Proteomes" id="UP000503447"/>
    </source>
</evidence>
<dbReference type="Pfam" id="PF08681">
    <property type="entry name" value="TacA1"/>
    <property type="match status" value="1"/>
</dbReference>
<name>A0A6M5YRX6_9BACT</name>
<accession>A0A6M5YRX6</accession>
<dbReference type="EMBL" id="CP053452">
    <property type="protein sequence ID" value="QJW96837.1"/>
    <property type="molecule type" value="Genomic_DNA"/>
</dbReference>
<keyword evidence="1" id="KW-1277">Toxin-antitoxin system</keyword>